<organism evidence="2 3">
    <name type="scientific">Hymenobacter mellowenesis</name>
    <dbReference type="NCBI Taxonomy" id="3063995"/>
    <lineage>
        <taxon>Bacteria</taxon>
        <taxon>Pseudomonadati</taxon>
        <taxon>Bacteroidota</taxon>
        <taxon>Cytophagia</taxon>
        <taxon>Cytophagales</taxon>
        <taxon>Hymenobacteraceae</taxon>
        <taxon>Hymenobacter</taxon>
    </lineage>
</organism>
<evidence type="ECO:0000313" key="3">
    <source>
        <dbReference type="Proteomes" id="UP001167796"/>
    </source>
</evidence>
<keyword evidence="1" id="KW-0812">Transmembrane</keyword>
<keyword evidence="1" id="KW-0472">Membrane</keyword>
<dbReference type="Proteomes" id="UP001167796">
    <property type="component" value="Unassembled WGS sequence"/>
</dbReference>
<evidence type="ECO:0000313" key="2">
    <source>
        <dbReference type="EMBL" id="MDO7849519.1"/>
    </source>
</evidence>
<feature type="transmembrane region" description="Helical" evidence="1">
    <location>
        <begin position="70"/>
        <end position="89"/>
    </location>
</feature>
<proteinExistence type="predicted"/>
<name>A0ABT9AI64_9BACT</name>
<accession>A0ABT9AI64</accession>
<comment type="caution">
    <text evidence="2">The sequence shown here is derived from an EMBL/GenBank/DDBJ whole genome shotgun (WGS) entry which is preliminary data.</text>
</comment>
<protein>
    <submittedName>
        <fullName evidence="2">Uncharacterized protein</fullName>
    </submittedName>
</protein>
<keyword evidence="1" id="KW-1133">Transmembrane helix</keyword>
<feature type="transmembrane region" description="Helical" evidence="1">
    <location>
        <begin position="31"/>
        <end position="50"/>
    </location>
</feature>
<gene>
    <name evidence="2" type="ORF">Q5H92_24350</name>
</gene>
<dbReference type="EMBL" id="JAUQSX010000018">
    <property type="protein sequence ID" value="MDO7849519.1"/>
    <property type="molecule type" value="Genomic_DNA"/>
</dbReference>
<dbReference type="RefSeq" id="WP_305014185.1">
    <property type="nucleotide sequence ID" value="NZ_JAUQSX010000018.1"/>
</dbReference>
<keyword evidence="3" id="KW-1185">Reference proteome</keyword>
<feature type="transmembrane region" description="Helical" evidence="1">
    <location>
        <begin position="6"/>
        <end position="24"/>
    </location>
</feature>
<evidence type="ECO:0000256" key="1">
    <source>
        <dbReference type="SAM" id="Phobius"/>
    </source>
</evidence>
<reference evidence="2" key="1">
    <citation type="submission" date="2023-07" db="EMBL/GenBank/DDBJ databases">
        <authorList>
            <person name="Kim M.K."/>
        </authorList>
    </citation>
    <scope>NUCLEOTIDE SEQUENCE</scope>
    <source>
        <strain evidence="2">M29</strain>
    </source>
</reference>
<sequence>MDWQATGNIISGLGVISLAIGLLLRFKIGRWLLAGLWLILTLGSLLGGDLHALADGNPDIDANPHKASNYWLIGGGICLLLGFAARAVASRSI</sequence>